<name>A0A2T9Y303_9FUNG</name>
<evidence type="ECO:0000313" key="3">
    <source>
        <dbReference type="Proteomes" id="UP000245383"/>
    </source>
</evidence>
<gene>
    <name evidence="2" type="ORF">BB561_006592</name>
</gene>
<dbReference type="STRING" id="133385.A0A2T9Y303"/>
<protein>
    <submittedName>
        <fullName evidence="2">Uncharacterized protein</fullName>
    </submittedName>
</protein>
<dbReference type="Proteomes" id="UP000245383">
    <property type="component" value="Unassembled WGS sequence"/>
</dbReference>
<dbReference type="AlphaFoldDB" id="A0A2T9Y303"/>
<organism evidence="2 3">
    <name type="scientific">Smittium simulii</name>
    <dbReference type="NCBI Taxonomy" id="133385"/>
    <lineage>
        <taxon>Eukaryota</taxon>
        <taxon>Fungi</taxon>
        <taxon>Fungi incertae sedis</taxon>
        <taxon>Zoopagomycota</taxon>
        <taxon>Kickxellomycotina</taxon>
        <taxon>Harpellomycetes</taxon>
        <taxon>Harpellales</taxon>
        <taxon>Legeriomycetaceae</taxon>
        <taxon>Smittium</taxon>
    </lineage>
</organism>
<proteinExistence type="predicted"/>
<dbReference type="EMBL" id="MBFR01000619">
    <property type="protein sequence ID" value="PVU86711.1"/>
    <property type="molecule type" value="Genomic_DNA"/>
</dbReference>
<evidence type="ECO:0000313" key="2">
    <source>
        <dbReference type="EMBL" id="PVU86711.1"/>
    </source>
</evidence>
<comment type="caution">
    <text evidence="2">The sequence shown here is derived from an EMBL/GenBank/DDBJ whole genome shotgun (WGS) entry which is preliminary data.</text>
</comment>
<accession>A0A2T9Y303</accession>
<feature type="coiled-coil region" evidence="1">
    <location>
        <begin position="85"/>
        <end position="142"/>
    </location>
</feature>
<evidence type="ECO:0000256" key="1">
    <source>
        <dbReference type="SAM" id="Coils"/>
    </source>
</evidence>
<keyword evidence="3" id="KW-1185">Reference proteome</keyword>
<keyword evidence="1" id="KW-0175">Coiled coil</keyword>
<reference evidence="2 3" key="1">
    <citation type="journal article" date="2018" name="MBio">
        <title>Comparative Genomics Reveals the Core Gene Toolbox for the Fungus-Insect Symbiosis.</title>
        <authorList>
            <person name="Wang Y."/>
            <person name="Stata M."/>
            <person name="Wang W."/>
            <person name="Stajich J.E."/>
            <person name="White M.M."/>
            <person name="Moncalvo J.M."/>
        </authorList>
    </citation>
    <scope>NUCLEOTIDE SEQUENCE [LARGE SCALE GENOMIC DNA]</scope>
    <source>
        <strain evidence="2 3">SWE-8-4</strain>
    </source>
</reference>
<sequence length="144" mass="16752">MFFPLDTVNKVLEYLRNKWTYTMNVNNSNLWKKFTKIPTIKKTIHIHANKTVSLEFRKSNIFKTIAEKKEEYNSSKVLLAVLKFMEKQTQNLSGLEELAKTIEQQTISITVIDLKNKCESISNQIKEEKQDLANTLTKLMAATH</sequence>